<reference evidence="9 10" key="1">
    <citation type="submission" date="2019-08" db="EMBL/GenBank/DDBJ databases">
        <title>Prosopis cineraria nodule microbiome.</title>
        <authorList>
            <person name="Ali R."/>
            <person name="Chaluvadi S.R."/>
            <person name="Wang X."/>
        </authorList>
    </citation>
    <scope>NUCLEOTIDE SEQUENCE [LARGE SCALE GENOMIC DNA]</scope>
    <source>
        <strain evidence="9 10">BG7</strain>
        <plasmid evidence="9 10">unnamed</plasmid>
    </source>
</reference>
<evidence type="ECO:0000256" key="1">
    <source>
        <dbReference type="ARBA" id="ARBA00009437"/>
    </source>
</evidence>
<accession>A0A5Q0CGF3</accession>
<dbReference type="FunFam" id="3.40.190.290:FF:000001">
    <property type="entry name" value="Transcriptional regulator, LysR family"/>
    <property type="match status" value="1"/>
</dbReference>
<dbReference type="PROSITE" id="PS50931">
    <property type="entry name" value="HTH_LYSR"/>
    <property type="match status" value="1"/>
</dbReference>
<keyword evidence="9" id="KW-0614">Plasmid</keyword>
<feature type="domain" description="HTH lysR-type" evidence="8">
    <location>
        <begin position="1"/>
        <end position="60"/>
    </location>
</feature>
<dbReference type="Gene3D" id="3.40.190.290">
    <property type="match status" value="1"/>
</dbReference>
<dbReference type="SUPFAM" id="SSF46785">
    <property type="entry name" value="Winged helix' DNA-binding domain"/>
    <property type="match status" value="1"/>
</dbReference>
<dbReference type="Pfam" id="PF03466">
    <property type="entry name" value="LysR_substrate"/>
    <property type="match status" value="1"/>
</dbReference>
<dbReference type="GO" id="GO:0003700">
    <property type="term" value="F:DNA-binding transcription factor activity"/>
    <property type="evidence" value="ECO:0007669"/>
    <property type="project" value="InterPro"/>
</dbReference>
<keyword evidence="3" id="KW-0238">DNA-binding</keyword>
<comment type="function">
    <text evidence="5">Transcriptional regulator of the ttuABCDE tartrate utilization operon.</text>
</comment>
<protein>
    <recommendedName>
        <fullName evidence="6">HTH-type transcriptional regulator TtuA</fullName>
    </recommendedName>
    <alternativeName>
        <fullName evidence="7">Tartrate utilization transcriptional regulator</fullName>
    </alternativeName>
</protein>
<dbReference type="EMBL" id="CP043499">
    <property type="protein sequence ID" value="QFY63111.1"/>
    <property type="molecule type" value="Genomic_DNA"/>
</dbReference>
<sequence length="318" mass="34903">MDNRAGEMEVFVAAAELQSFSAAGRRLGLSPSAVSKLITRIEDRLGTRLLVRSTRIVTPTPEGEIYLARAKRVLSEITDIEQLISSGGKVVPRGPLRINASLGFGERYLLPLVPDFLALYPEVELDISLTDGVIALIEERTDIAIRSGAMNDSALKARKLLESRRVIIASPSYVEAHGIPRNPHDLARHNCLTFNFQRRLNEWPFQNEGTGDIYRLPVTGNTSVNSGLVMKQLCLSGTGLGRVGRFHVQREIEAGLLFPVLEDFNPGDMEVIHAVYAGHEHLAARVRAFIDFLAARLAGEAKPSAEKLNQAENDSKSA</sequence>
<dbReference type="InterPro" id="IPR058163">
    <property type="entry name" value="LysR-type_TF_proteobact-type"/>
</dbReference>
<dbReference type="FunFam" id="1.10.10.10:FF:000001">
    <property type="entry name" value="LysR family transcriptional regulator"/>
    <property type="match status" value="1"/>
</dbReference>
<evidence type="ECO:0000259" key="8">
    <source>
        <dbReference type="PROSITE" id="PS50931"/>
    </source>
</evidence>
<evidence type="ECO:0000313" key="9">
    <source>
        <dbReference type="EMBL" id="QFY63111.1"/>
    </source>
</evidence>
<keyword evidence="10" id="KW-1185">Reference proteome</keyword>
<dbReference type="Pfam" id="PF00126">
    <property type="entry name" value="HTH_1"/>
    <property type="match status" value="1"/>
</dbReference>
<proteinExistence type="inferred from homology"/>
<dbReference type="GO" id="GO:0043565">
    <property type="term" value="F:sequence-specific DNA binding"/>
    <property type="evidence" value="ECO:0007669"/>
    <property type="project" value="TreeGrafter"/>
</dbReference>
<dbReference type="KEGG" id="rgr:FZ934_22645"/>
<dbReference type="Gene3D" id="1.10.10.10">
    <property type="entry name" value="Winged helix-like DNA-binding domain superfamily/Winged helix DNA-binding domain"/>
    <property type="match status" value="1"/>
</dbReference>
<dbReference type="GO" id="GO:0006351">
    <property type="term" value="P:DNA-templated transcription"/>
    <property type="evidence" value="ECO:0007669"/>
    <property type="project" value="TreeGrafter"/>
</dbReference>
<gene>
    <name evidence="9" type="ORF">FZ934_22645</name>
</gene>
<evidence type="ECO:0000256" key="7">
    <source>
        <dbReference type="ARBA" id="ARBA00083243"/>
    </source>
</evidence>
<evidence type="ECO:0000256" key="2">
    <source>
        <dbReference type="ARBA" id="ARBA00023015"/>
    </source>
</evidence>
<dbReference type="OrthoDB" id="9786526at2"/>
<dbReference type="Proteomes" id="UP000326881">
    <property type="component" value="Plasmid unnamed"/>
</dbReference>
<dbReference type="SUPFAM" id="SSF53850">
    <property type="entry name" value="Periplasmic binding protein-like II"/>
    <property type="match status" value="1"/>
</dbReference>
<evidence type="ECO:0000256" key="6">
    <source>
        <dbReference type="ARBA" id="ARBA00067332"/>
    </source>
</evidence>
<evidence type="ECO:0000256" key="5">
    <source>
        <dbReference type="ARBA" id="ARBA00054626"/>
    </source>
</evidence>
<keyword evidence="2" id="KW-0805">Transcription regulation</keyword>
<dbReference type="InterPro" id="IPR036388">
    <property type="entry name" value="WH-like_DNA-bd_sf"/>
</dbReference>
<geneLocation type="plasmid" evidence="9 10">
    <name>unnamed</name>
</geneLocation>
<organism evidence="9 10">
    <name type="scientific">Rhizobium grahamii</name>
    <dbReference type="NCBI Taxonomy" id="1120045"/>
    <lineage>
        <taxon>Bacteria</taxon>
        <taxon>Pseudomonadati</taxon>
        <taxon>Pseudomonadota</taxon>
        <taxon>Alphaproteobacteria</taxon>
        <taxon>Hyphomicrobiales</taxon>
        <taxon>Rhizobiaceae</taxon>
        <taxon>Rhizobium/Agrobacterium group</taxon>
        <taxon>Rhizobium</taxon>
    </lineage>
</organism>
<name>A0A5Q0CGF3_9HYPH</name>
<dbReference type="PANTHER" id="PTHR30537">
    <property type="entry name" value="HTH-TYPE TRANSCRIPTIONAL REGULATOR"/>
    <property type="match status" value="1"/>
</dbReference>
<evidence type="ECO:0000313" key="10">
    <source>
        <dbReference type="Proteomes" id="UP000326881"/>
    </source>
</evidence>
<dbReference type="InterPro" id="IPR000847">
    <property type="entry name" value="LysR_HTH_N"/>
</dbReference>
<comment type="similarity">
    <text evidence="1">Belongs to the LysR transcriptional regulatory family.</text>
</comment>
<dbReference type="PANTHER" id="PTHR30537:SF71">
    <property type="entry name" value="TRANSCRIPTIONAL REGULATORY PROTEIN"/>
    <property type="match status" value="1"/>
</dbReference>
<dbReference type="InterPro" id="IPR036390">
    <property type="entry name" value="WH_DNA-bd_sf"/>
</dbReference>
<evidence type="ECO:0000256" key="3">
    <source>
        <dbReference type="ARBA" id="ARBA00023125"/>
    </source>
</evidence>
<keyword evidence="4" id="KW-0804">Transcription</keyword>
<evidence type="ECO:0000256" key="4">
    <source>
        <dbReference type="ARBA" id="ARBA00023163"/>
    </source>
</evidence>
<dbReference type="AlphaFoldDB" id="A0A5Q0CGF3"/>
<dbReference type="RefSeq" id="WP_153273084.1">
    <property type="nucleotide sequence ID" value="NZ_CP043499.1"/>
</dbReference>
<dbReference type="InterPro" id="IPR005119">
    <property type="entry name" value="LysR_subst-bd"/>
</dbReference>